<dbReference type="EMBL" id="CM037154">
    <property type="protein sequence ID" value="KAH7860589.1"/>
    <property type="molecule type" value="Genomic_DNA"/>
</dbReference>
<dbReference type="Proteomes" id="UP000828048">
    <property type="component" value="Chromosome 4"/>
</dbReference>
<organism evidence="1 2">
    <name type="scientific">Vaccinium darrowii</name>
    <dbReference type="NCBI Taxonomy" id="229202"/>
    <lineage>
        <taxon>Eukaryota</taxon>
        <taxon>Viridiplantae</taxon>
        <taxon>Streptophyta</taxon>
        <taxon>Embryophyta</taxon>
        <taxon>Tracheophyta</taxon>
        <taxon>Spermatophyta</taxon>
        <taxon>Magnoliopsida</taxon>
        <taxon>eudicotyledons</taxon>
        <taxon>Gunneridae</taxon>
        <taxon>Pentapetalae</taxon>
        <taxon>asterids</taxon>
        <taxon>Ericales</taxon>
        <taxon>Ericaceae</taxon>
        <taxon>Vaccinioideae</taxon>
        <taxon>Vaccinieae</taxon>
        <taxon>Vaccinium</taxon>
    </lineage>
</organism>
<name>A0ACB7Z405_9ERIC</name>
<comment type="caution">
    <text evidence="1">The sequence shown here is derived from an EMBL/GenBank/DDBJ whole genome shotgun (WGS) entry which is preliminary data.</text>
</comment>
<keyword evidence="2" id="KW-1185">Reference proteome</keyword>
<sequence>MFRTYDRLLVDPTGVVNHETQLLAKQSHVGYSGVGDIGFSVAATVGGGKEEEFTALAIVADAERMCSRRGRSLSWGGLCKAAAAAVGEEEFCGRNRTVALFRHLTMGLEDLEPIFGEAKAQWSAPNSPPLRSFLFRVDASSSSSLRVQVTDFHSNTFQALRSIEQLEDLRDMVGIGGSWSEFIDYLFASLKSGDVKLLLEGESRSQGAPYAKLTAQKSKGLPLISIPLSRLEDAAAKEAMASLSLELYKAFKSMHNLLIQEQEQSCQLTKVISAEQEKNEAIQRQLDAVLYSNRHKSQKMNDKANPGAMLATGVQESPDKLAAQNKGTSKVAKRVVPAYRRAKVRGVLLQDTEDTGDN</sequence>
<gene>
    <name evidence="1" type="ORF">Vadar_015257</name>
</gene>
<evidence type="ECO:0000313" key="1">
    <source>
        <dbReference type="EMBL" id="KAH7860589.1"/>
    </source>
</evidence>
<reference evidence="1 2" key="1">
    <citation type="journal article" date="2021" name="Hortic Res">
        <title>High-quality reference genome and annotation aids understanding of berry development for evergreen blueberry (Vaccinium darrowii).</title>
        <authorList>
            <person name="Yu J."/>
            <person name="Hulse-Kemp A.M."/>
            <person name="Babiker E."/>
            <person name="Staton M."/>
        </authorList>
    </citation>
    <scope>NUCLEOTIDE SEQUENCE [LARGE SCALE GENOMIC DNA]</scope>
    <source>
        <strain evidence="2">cv. NJ 8807/NJ 8810</strain>
        <tissue evidence="1">Young leaf</tissue>
    </source>
</reference>
<proteinExistence type="predicted"/>
<evidence type="ECO:0000313" key="2">
    <source>
        <dbReference type="Proteomes" id="UP000828048"/>
    </source>
</evidence>
<protein>
    <submittedName>
        <fullName evidence="1">Uncharacterized protein</fullName>
    </submittedName>
</protein>
<accession>A0ACB7Z405</accession>